<evidence type="ECO:0000256" key="5">
    <source>
        <dbReference type="ARBA" id="ARBA00022725"/>
    </source>
</evidence>
<proteinExistence type="inferred from homology"/>
<keyword evidence="5 10" id="KW-0552">Olfaction</keyword>
<dbReference type="AlphaFoldDB" id="A0ABD2BGK3"/>
<dbReference type="GO" id="GO:0005886">
    <property type="term" value="C:plasma membrane"/>
    <property type="evidence" value="ECO:0007669"/>
    <property type="project" value="UniProtKB-SubCell"/>
</dbReference>
<dbReference type="PANTHER" id="PTHR21137:SF35">
    <property type="entry name" value="ODORANT RECEPTOR 19A-RELATED"/>
    <property type="match status" value="1"/>
</dbReference>
<comment type="similarity">
    <text evidence="10">Belongs to the insect chemoreceptor superfamily. Heteromeric odorant receptor channel (TC 1.A.69) family.</text>
</comment>
<evidence type="ECO:0000256" key="10">
    <source>
        <dbReference type="RuleBase" id="RU351113"/>
    </source>
</evidence>
<gene>
    <name evidence="11" type="ORF">V1478_004576</name>
</gene>
<dbReference type="Proteomes" id="UP001607302">
    <property type="component" value="Unassembled WGS sequence"/>
</dbReference>
<dbReference type="Pfam" id="PF02949">
    <property type="entry name" value="7tm_6"/>
    <property type="match status" value="1"/>
</dbReference>
<comment type="caution">
    <text evidence="11">The sequence shown here is derived from an EMBL/GenBank/DDBJ whole genome shotgun (WGS) entry which is preliminary data.</text>
</comment>
<evidence type="ECO:0000256" key="2">
    <source>
        <dbReference type="ARBA" id="ARBA00022475"/>
    </source>
</evidence>
<keyword evidence="9 10" id="KW-0807">Transducer</keyword>
<evidence type="ECO:0000256" key="4">
    <source>
        <dbReference type="ARBA" id="ARBA00022692"/>
    </source>
</evidence>
<protein>
    <recommendedName>
        <fullName evidence="10">Odorant receptor</fullName>
    </recommendedName>
</protein>
<feature type="transmembrane region" description="Helical" evidence="10">
    <location>
        <begin position="41"/>
        <end position="61"/>
    </location>
</feature>
<dbReference type="EMBL" id="JAUDFV010000102">
    <property type="protein sequence ID" value="KAL2731888.1"/>
    <property type="molecule type" value="Genomic_DNA"/>
</dbReference>
<dbReference type="GO" id="GO:0007608">
    <property type="term" value="P:sensory perception of smell"/>
    <property type="evidence" value="ECO:0007669"/>
    <property type="project" value="UniProtKB-KW"/>
</dbReference>
<reference evidence="11 12" key="1">
    <citation type="journal article" date="2024" name="Ann. Entomol. Soc. Am.">
        <title>Genomic analyses of the southern and eastern yellowjacket wasps (Hymenoptera: Vespidae) reveal evolutionary signatures of social life.</title>
        <authorList>
            <person name="Catto M.A."/>
            <person name="Caine P.B."/>
            <person name="Orr S.E."/>
            <person name="Hunt B.G."/>
            <person name="Goodisman M.A.D."/>
        </authorList>
    </citation>
    <scope>NUCLEOTIDE SEQUENCE [LARGE SCALE GENOMIC DNA]</scope>
    <source>
        <strain evidence="11">233</strain>
        <tissue evidence="11">Head and thorax</tissue>
    </source>
</reference>
<keyword evidence="4 10" id="KW-0812">Transmembrane</keyword>
<keyword evidence="7 10" id="KW-0472">Membrane</keyword>
<keyword evidence="8 10" id="KW-0675">Receptor</keyword>
<comment type="caution">
    <text evidence="10">Lacks conserved residue(s) required for the propagation of feature annotation.</text>
</comment>
<sequence>MLVPKFTPERALKFTKLSVSPLGFWPVSFNATKSELIFREIRWWISFLIILSFIFAEICGIRKHRQDSVIVTQSICFCMGSSQIWIKMIIFKIQSTRFKIVTLEMEDFIKKMNTFERTILQRYVDKCAMFHLAMTFSYYTICVAFILGPTILPRPFPTFAEYPFKVESHPIHEIIYFQQAFVGIQAAVGVTIDCQVAFLLWYTGARFEMLTIKLTNMVNEDELKTCIKLHHHLLRYGKNVVEAVRFIILTSIVISSADSITLKLQFVSLMTGSIFELFLCCRPADNLMEMSSAVGSAAYWSNWIDKSKKMKSSIYYLIQRSQKPVSISIDGILPPLSLQYYLSNATFEFADVIKLEIKSSPIIFKSTSIKLFRSKLQSIATEMETIIKRTASYERAILKKYVNESAMLRISLTFGFYLTGMNIVLGPIFLARSLPVYTVYPSNAELHPMYEIAYLTHYRCND</sequence>
<comment type="subcellular location">
    <subcellularLocation>
        <location evidence="1 10">Cell membrane</location>
        <topology evidence="1 10">Multi-pass membrane protein</topology>
    </subcellularLocation>
</comment>
<keyword evidence="3 10" id="KW-0716">Sensory transduction</keyword>
<dbReference type="InterPro" id="IPR004117">
    <property type="entry name" value="7tm6_olfct_rcpt"/>
</dbReference>
<evidence type="ECO:0000256" key="1">
    <source>
        <dbReference type="ARBA" id="ARBA00004651"/>
    </source>
</evidence>
<evidence type="ECO:0000313" key="12">
    <source>
        <dbReference type="Proteomes" id="UP001607302"/>
    </source>
</evidence>
<name>A0ABD2BGK3_VESSQ</name>
<feature type="transmembrane region" description="Helical" evidence="10">
    <location>
        <begin position="136"/>
        <end position="156"/>
    </location>
</feature>
<accession>A0ABD2BGK3</accession>
<keyword evidence="12" id="KW-1185">Reference proteome</keyword>
<evidence type="ECO:0000313" key="11">
    <source>
        <dbReference type="EMBL" id="KAL2731888.1"/>
    </source>
</evidence>
<feature type="transmembrane region" description="Helical" evidence="10">
    <location>
        <begin position="406"/>
        <end position="430"/>
    </location>
</feature>
<evidence type="ECO:0000256" key="3">
    <source>
        <dbReference type="ARBA" id="ARBA00022606"/>
    </source>
</evidence>
<dbReference type="PANTHER" id="PTHR21137">
    <property type="entry name" value="ODORANT RECEPTOR"/>
    <property type="match status" value="1"/>
</dbReference>
<evidence type="ECO:0000256" key="7">
    <source>
        <dbReference type="ARBA" id="ARBA00023136"/>
    </source>
</evidence>
<feature type="transmembrane region" description="Helical" evidence="10">
    <location>
        <begin position="176"/>
        <end position="202"/>
    </location>
</feature>
<organism evidence="11 12">
    <name type="scientific">Vespula squamosa</name>
    <name type="common">Southern yellow jacket</name>
    <name type="synonym">Wasp</name>
    <dbReference type="NCBI Taxonomy" id="30214"/>
    <lineage>
        <taxon>Eukaryota</taxon>
        <taxon>Metazoa</taxon>
        <taxon>Ecdysozoa</taxon>
        <taxon>Arthropoda</taxon>
        <taxon>Hexapoda</taxon>
        <taxon>Insecta</taxon>
        <taxon>Pterygota</taxon>
        <taxon>Neoptera</taxon>
        <taxon>Endopterygota</taxon>
        <taxon>Hymenoptera</taxon>
        <taxon>Apocrita</taxon>
        <taxon>Aculeata</taxon>
        <taxon>Vespoidea</taxon>
        <taxon>Vespidae</taxon>
        <taxon>Vespinae</taxon>
        <taxon>Vespula</taxon>
    </lineage>
</organism>
<keyword evidence="2" id="KW-1003">Cell membrane</keyword>
<dbReference type="GO" id="GO:0007165">
    <property type="term" value="P:signal transduction"/>
    <property type="evidence" value="ECO:0007669"/>
    <property type="project" value="UniProtKB-KW"/>
</dbReference>
<evidence type="ECO:0000256" key="9">
    <source>
        <dbReference type="ARBA" id="ARBA00023224"/>
    </source>
</evidence>
<evidence type="ECO:0000256" key="6">
    <source>
        <dbReference type="ARBA" id="ARBA00022989"/>
    </source>
</evidence>
<evidence type="ECO:0000256" key="8">
    <source>
        <dbReference type="ARBA" id="ARBA00023170"/>
    </source>
</evidence>
<keyword evidence="6 10" id="KW-1133">Transmembrane helix</keyword>